<accession>A0A1V9GA75</accession>
<feature type="chain" id="PRO_5013297481" description="Porin" evidence="1">
    <location>
        <begin position="25"/>
        <end position="437"/>
    </location>
</feature>
<dbReference type="Proteomes" id="UP000192796">
    <property type="component" value="Unassembled WGS sequence"/>
</dbReference>
<dbReference type="RefSeq" id="WP_081145064.1">
    <property type="nucleotide sequence ID" value="NZ_LVYD01000001.1"/>
</dbReference>
<protein>
    <recommendedName>
        <fullName evidence="4">Porin</fullName>
    </recommendedName>
</protein>
<dbReference type="AlphaFoldDB" id="A0A1V9GA75"/>
<proteinExistence type="predicted"/>
<keyword evidence="3" id="KW-1185">Reference proteome</keyword>
<dbReference type="STRING" id="1703345.A3860_03165"/>
<comment type="caution">
    <text evidence="2">The sequence shown here is derived from an EMBL/GenBank/DDBJ whole genome shotgun (WGS) entry which is preliminary data.</text>
</comment>
<name>A0A1V9GA75_9BACT</name>
<evidence type="ECO:0000256" key="1">
    <source>
        <dbReference type="SAM" id="SignalP"/>
    </source>
</evidence>
<keyword evidence="1" id="KW-0732">Signal</keyword>
<dbReference type="EMBL" id="LVYD01000001">
    <property type="protein sequence ID" value="OQP67366.1"/>
    <property type="molecule type" value="Genomic_DNA"/>
</dbReference>
<reference evidence="2 3" key="1">
    <citation type="submission" date="2016-03" db="EMBL/GenBank/DDBJ databases">
        <title>Niastella vici sp. nov., isolated from farmland soil.</title>
        <authorList>
            <person name="Chen L."/>
            <person name="Wang D."/>
            <person name="Yang S."/>
            <person name="Wang G."/>
        </authorList>
    </citation>
    <scope>NUCLEOTIDE SEQUENCE [LARGE SCALE GENOMIC DNA]</scope>
    <source>
        <strain evidence="2 3">DJ57</strain>
    </source>
</reference>
<evidence type="ECO:0000313" key="2">
    <source>
        <dbReference type="EMBL" id="OQP67366.1"/>
    </source>
</evidence>
<evidence type="ECO:0008006" key="4">
    <source>
        <dbReference type="Google" id="ProtNLM"/>
    </source>
</evidence>
<feature type="signal peptide" evidence="1">
    <location>
        <begin position="1"/>
        <end position="24"/>
    </location>
</feature>
<evidence type="ECO:0000313" key="3">
    <source>
        <dbReference type="Proteomes" id="UP000192796"/>
    </source>
</evidence>
<organism evidence="2 3">
    <name type="scientific">Niastella vici</name>
    <dbReference type="NCBI Taxonomy" id="1703345"/>
    <lineage>
        <taxon>Bacteria</taxon>
        <taxon>Pseudomonadati</taxon>
        <taxon>Bacteroidota</taxon>
        <taxon>Chitinophagia</taxon>
        <taxon>Chitinophagales</taxon>
        <taxon>Chitinophagaceae</taxon>
        <taxon>Niastella</taxon>
    </lineage>
</organism>
<sequence>MRYNSWLIKALLITACCGPVALMAQFSDSIAYMRYNDKRGINVFETPKETSIQYTGLKVRFGGGFTQTFQGLKHENSYGKNTTIKLYNITPGFNTAEANLTMDVALADGIRLNLTSYLSSRHHNETWVKGGYIQFDKLPLKGKIFDDIMKVTTIKVGHMEINYGDQHFRRSDGGHTFYNPFIENYIMDAFSTEIGGEVYVQKNGFIGMAGVTNGLIKGNVDTVKITDQDQVQHKSPSVYFKGAFDRQITNNVRVRLAASYYHNGSAGTNGNTLYGGDRTGSNYFMVLEPASGSYSTNAFSGRLNPGFTKKIDATQFNAFLKVYGLEVFGTYEKARGRTNSETWSRKMNQFAIDGVYRFGQNENLFIGGRYNYVKGRLQDIDNEVSVERLVGSAGWFVTRNVMLKGEYVTQKYFNFPSNDIRNEGKFHGYMIAASVGF</sequence>
<gene>
    <name evidence="2" type="ORF">A3860_03165</name>
</gene>